<dbReference type="SUPFAM" id="SSF52129">
    <property type="entry name" value="Caspase-like"/>
    <property type="match status" value="1"/>
</dbReference>
<organism evidence="3 4">
    <name type="scientific">Rhodocytophaga rosea</name>
    <dbReference type="NCBI Taxonomy" id="2704465"/>
    <lineage>
        <taxon>Bacteria</taxon>
        <taxon>Pseudomonadati</taxon>
        <taxon>Bacteroidota</taxon>
        <taxon>Cytophagia</taxon>
        <taxon>Cytophagales</taxon>
        <taxon>Rhodocytophagaceae</taxon>
        <taxon>Rhodocytophaga</taxon>
    </lineage>
</organism>
<dbReference type="InterPro" id="IPR052039">
    <property type="entry name" value="Caspase-related_regulators"/>
</dbReference>
<feature type="domain" description="PEGA" evidence="2">
    <location>
        <begin position="39"/>
        <end position="66"/>
    </location>
</feature>
<feature type="domain" description="Peptidase C14 caspase" evidence="1">
    <location>
        <begin position="196"/>
        <end position="436"/>
    </location>
</feature>
<dbReference type="GO" id="GO:0004197">
    <property type="term" value="F:cysteine-type endopeptidase activity"/>
    <property type="evidence" value="ECO:0007669"/>
    <property type="project" value="InterPro"/>
</dbReference>
<sequence>MIIATKRFKTIVLPFYFVLFTLLTSSCATVFNGSKQKVMFTSNPAGAEVFINGKTTGKVTPCTVNVRRKVKASPNNRQNEQYYVLKKEGYHDYEIKDWRGISSGATIGNSIATIIGATFIGVGAGSGNDTTFQTGLLLGLPMVASFPLDFMTGAIYTYDKQINANLIKKEREVVYLKTDSTVFKPTDPTEKLAKVYAVIVGVSDYHDKKMNLKYADDDARLFYNFLKSPNGGAVPDQNITLLLNTDATRANIIKAVNNQFKSAFEEDVVIVYMASHGVPSSHGDELYFLGADTDRENLEGTGVSQYDIQKALNNCKSQKKIWISDACHSGSVGANGSIMRGEEERAASNMVNRLLSNVANYDKSLILLTASSAGETSQESAQWGGGHGVFTHYLVEGLQGAADENKNGLVDVRELYEYVRSRVSKDTNKKQFPELKGVYQNRFPMSVVTSK</sequence>
<evidence type="ECO:0000313" key="4">
    <source>
        <dbReference type="Proteomes" id="UP000480178"/>
    </source>
</evidence>
<dbReference type="Proteomes" id="UP000480178">
    <property type="component" value="Chromosome"/>
</dbReference>
<dbReference type="Gene3D" id="3.40.50.1460">
    <property type="match status" value="1"/>
</dbReference>
<dbReference type="KEGG" id="rhoz:GXP67_11755"/>
<keyword evidence="4" id="KW-1185">Reference proteome</keyword>
<dbReference type="PANTHER" id="PTHR22576:SF37">
    <property type="entry name" value="MUCOSA-ASSOCIATED LYMPHOID TISSUE LYMPHOMA TRANSLOCATION PROTEIN 1"/>
    <property type="match status" value="1"/>
</dbReference>
<dbReference type="InterPro" id="IPR013229">
    <property type="entry name" value="PEGA"/>
</dbReference>
<gene>
    <name evidence="3" type="ORF">GXP67_11755</name>
</gene>
<dbReference type="AlphaFoldDB" id="A0A6C0GHH4"/>
<reference evidence="3 4" key="1">
    <citation type="submission" date="2020-01" db="EMBL/GenBank/DDBJ databases">
        <authorList>
            <person name="Kim M.K."/>
        </authorList>
    </citation>
    <scope>NUCLEOTIDE SEQUENCE [LARGE SCALE GENOMIC DNA]</scope>
    <source>
        <strain evidence="3 4">172606-1</strain>
    </source>
</reference>
<evidence type="ECO:0000259" key="1">
    <source>
        <dbReference type="Pfam" id="PF00656"/>
    </source>
</evidence>
<dbReference type="InterPro" id="IPR029030">
    <property type="entry name" value="Caspase-like_dom_sf"/>
</dbReference>
<dbReference type="Pfam" id="PF08308">
    <property type="entry name" value="PEGA"/>
    <property type="match status" value="1"/>
</dbReference>
<evidence type="ECO:0000259" key="2">
    <source>
        <dbReference type="Pfam" id="PF08308"/>
    </source>
</evidence>
<dbReference type="RefSeq" id="WP_162443305.1">
    <property type="nucleotide sequence ID" value="NZ_CP048222.1"/>
</dbReference>
<accession>A0A6C0GHH4</accession>
<protein>
    <submittedName>
        <fullName evidence="3">PEGA domain-containing protein</fullName>
    </submittedName>
</protein>
<dbReference type="GO" id="GO:0006508">
    <property type="term" value="P:proteolysis"/>
    <property type="evidence" value="ECO:0007669"/>
    <property type="project" value="InterPro"/>
</dbReference>
<dbReference type="EMBL" id="CP048222">
    <property type="protein sequence ID" value="QHT67264.1"/>
    <property type="molecule type" value="Genomic_DNA"/>
</dbReference>
<name>A0A6C0GHH4_9BACT</name>
<dbReference type="PANTHER" id="PTHR22576">
    <property type="entry name" value="MUCOSA ASSOCIATED LYMPHOID TISSUE LYMPHOMA TRANSLOCATION PROTEIN 1/PARACASPASE"/>
    <property type="match status" value="1"/>
</dbReference>
<dbReference type="PROSITE" id="PS00018">
    <property type="entry name" value="EF_HAND_1"/>
    <property type="match status" value="1"/>
</dbReference>
<dbReference type="Pfam" id="PF00656">
    <property type="entry name" value="Peptidase_C14"/>
    <property type="match status" value="1"/>
</dbReference>
<dbReference type="InterPro" id="IPR018247">
    <property type="entry name" value="EF_Hand_1_Ca_BS"/>
</dbReference>
<evidence type="ECO:0000313" key="3">
    <source>
        <dbReference type="EMBL" id="QHT67264.1"/>
    </source>
</evidence>
<dbReference type="PROSITE" id="PS51257">
    <property type="entry name" value="PROKAR_LIPOPROTEIN"/>
    <property type="match status" value="1"/>
</dbReference>
<proteinExistence type="predicted"/>
<dbReference type="InterPro" id="IPR011600">
    <property type="entry name" value="Pept_C14_caspase"/>
</dbReference>